<dbReference type="Proteomes" id="UP000287910">
    <property type="component" value="Unassembled WGS sequence"/>
</dbReference>
<feature type="active site" description="Proton donor" evidence="3">
    <location>
        <position position="339"/>
    </location>
</feature>
<dbReference type="RefSeq" id="WP_126658029.1">
    <property type="nucleotide sequence ID" value="NZ_RYYR01000005.1"/>
</dbReference>
<evidence type="ECO:0000313" key="8">
    <source>
        <dbReference type="Proteomes" id="UP000287910"/>
    </source>
</evidence>
<comment type="caution">
    <text evidence="7">The sequence shown here is derived from an EMBL/GenBank/DDBJ whole genome shotgun (WGS) entry which is preliminary data.</text>
</comment>
<dbReference type="EMBL" id="RYYR01000005">
    <property type="protein sequence ID" value="RUL55180.1"/>
    <property type="molecule type" value="Genomic_DNA"/>
</dbReference>
<gene>
    <name evidence="7" type="ORF">EK386_05485</name>
</gene>
<dbReference type="Pfam" id="PF00278">
    <property type="entry name" value="Orn_DAP_Arg_deC"/>
    <property type="match status" value="1"/>
</dbReference>
<organism evidence="7 8">
    <name type="scientific">Lysinibacillus antri</name>
    <dbReference type="NCBI Taxonomy" id="2498145"/>
    <lineage>
        <taxon>Bacteria</taxon>
        <taxon>Bacillati</taxon>
        <taxon>Bacillota</taxon>
        <taxon>Bacilli</taxon>
        <taxon>Bacillales</taxon>
        <taxon>Bacillaceae</taxon>
        <taxon>Lysinibacillus</taxon>
    </lineage>
</organism>
<name>A0A3S0WHN8_9BACI</name>
<keyword evidence="2 3" id="KW-0663">Pyridoxal phosphate</keyword>
<dbReference type="InterPro" id="IPR022644">
    <property type="entry name" value="De-COase2_N"/>
</dbReference>
<dbReference type="PRINTS" id="PR01179">
    <property type="entry name" value="ODADCRBXLASE"/>
</dbReference>
<evidence type="ECO:0000259" key="6">
    <source>
        <dbReference type="Pfam" id="PF02784"/>
    </source>
</evidence>
<dbReference type="Gene3D" id="2.40.37.10">
    <property type="entry name" value="Lyase, Ornithine Decarboxylase, Chain A, domain 1"/>
    <property type="match status" value="1"/>
</dbReference>
<dbReference type="InterPro" id="IPR000183">
    <property type="entry name" value="Orn/DAP/Arg_de-COase"/>
</dbReference>
<proteinExistence type="inferred from homology"/>
<protein>
    <submittedName>
        <fullName evidence="7">Pyridoxal-dependent decarboxylase</fullName>
    </submittedName>
</protein>
<dbReference type="InterPro" id="IPR022643">
    <property type="entry name" value="De-COase2_C"/>
</dbReference>
<dbReference type="Gene3D" id="3.20.20.10">
    <property type="entry name" value="Alanine racemase"/>
    <property type="match status" value="1"/>
</dbReference>
<feature type="domain" description="Orn/DAP/Arg decarboxylase 2 N-terminal" evidence="6">
    <location>
        <begin position="37"/>
        <end position="274"/>
    </location>
</feature>
<evidence type="ECO:0000313" key="7">
    <source>
        <dbReference type="EMBL" id="RUL55180.1"/>
    </source>
</evidence>
<accession>A0A3S0WHN8</accession>
<evidence type="ECO:0000259" key="5">
    <source>
        <dbReference type="Pfam" id="PF00278"/>
    </source>
</evidence>
<evidence type="ECO:0000256" key="2">
    <source>
        <dbReference type="ARBA" id="ARBA00022898"/>
    </source>
</evidence>
<dbReference type="InterPro" id="IPR009006">
    <property type="entry name" value="Ala_racemase/Decarboxylase_C"/>
</dbReference>
<dbReference type="SUPFAM" id="SSF51419">
    <property type="entry name" value="PLP-binding barrel"/>
    <property type="match status" value="1"/>
</dbReference>
<dbReference type="PANTHER" id="PTHR43727:SF3">
    <property type="entry name" value="GROUP IV DECARBOXYLASE"/>
    <property type="match status" value="1"/>
</dbReference>
<dbReference type="GO" id="GO:0009089">
    <property type="term" value="P:lysine biosynthetic process via diaminopimelate"/>
    <property type="evidence" value="ECO:0007669"/>
    <property type="project" value="TreeGrafter"/>
</dbReference>
<reference evidence="7 8" key="1">
    <citation type="submission" date="2018-12" db="EMBL/GenBank/DDBJ databases">
        <title>Lysinibacillus antri sp. nov., isolated from a cave soil.</title>
        <authorList>
            <person name="Narsing Rao M.P."/>
            <person name="Zhang H."/>
            <person name="Dong Z.-Y."/>
            <person name="Niu X.-K."/>
            <person name="Zhang K."/>
            <person name="Fang B.-Z."/>
            <person name="Kang Y.-Q."/>
            <person name="Xiao M."/>
            <person name="Li W.-J."/>
        </authorList>
    </citation>
    <scope>NUCLEOTIDE SEQUENCE [LARGE SCALE GENOMIC DNA]</scope>
    <source>
        <strain evidence="7 8">SYSU K30002</strain>
    </source>
</reference>
<evidence type="ECO:0000256" key="3">
    <source>
        <dbReference type="PIRSR" id="PIRSR600183-50"/>
    </source>
</evidence>
<evidence type="ECO:0000256" key="1">
    <source>
        <dbReference type="ARBA" id="ARBA00001933"/>
    </source>
</evidence>
<sequence>MEWKINEESVFLDCKKTPYFLIEEEELSTNLSQLKSALEKHWDNYIIGYSFKTNSLPWLLKYFKKNGLYAEVVSDDEYQLALLLGYEKSRLIYNGPPKSKETFYEAIHNRCIVNIESQRELNWLKELDQLGYIDSDEYEVGIRVNFDLERYCPNESSMGDEGGRFGFCYENGELKKAIDCLNSLKKVKLTGLHLHCSSKTRSLNVYRTISKIACEIKRKYSLQLKYIDVGGGFYGGLKNKLQFKDYMKIISEELNKEFCMNETILIVEPGTPLVSSAISFVTKVIDVKKTLENYFVTTDGSRIYLDPFKRKSNYLFHIKYRNTLNVKEVSKQVISGFTCMEDDRLFVLRDSPQLKVGDLVIYQKVGAYTMCLSPLFIKYFPTVYVKKKNEILEVRERWTASNFIELNTK</sequence>
<dbReference type="AlphaFoldDB" id="A0A3S0WHN8"/>
<dbReference type="GO" id="GO:0008836">
    <property type="term" value="F:diaminopimelate decarboxylase activity"/>
    <property type="evidence" value="ECO:0007669"/>
    <property type="project" value="TreeGrafter"/>
</dbReference>
<dbReference type="PANTHER" id="PTHR43727">
    <property type="entry name" value="DIAMINOPIMELATE DECARBOXYLASE"/>
    <property type="match status" value="1"/>
</dbReference>
<comment type="cofactor">
    <cofactor evidence="1 3">
        <name>pyridoxal 5'-phosphate</name>
        <dbReference type="ChEBI" id="CHEBI:597326"/>
    </cofactor>
</comment>
<feature type="domain" description="Orn/DAP/Arg decarboxylase 2 C-terminal" evidence="5">
    <location>
        <begin position="276"/>
        <end position="366"/>
    </location>
</feature>
<comment type="similarity">
    <text evidence="4">Belongs to the Orn/Lys/Arg decarboxylase class-II family.</text>
</comment>
<dbReference type="InterPro" id="IPR029066">
    <property type="entry name" value="PLP-binding_barrel"/>
</dbReference>
<dbReference type="SUPFAM" id="SSF50621">
    <property type="entry name" value="Alanine racemase C-terminal domain-like"/>
    <property type="match status" value="1"/>
</dbReference>
<keyword evidence="8" id="KW-1185">Reference proteome</keyword>
<evidence type="ECO:0000256" key="4">
    <source>
        <dbReference type="RuleBase" id="RU003737"/>
    </source>
</evidence>
<feature type="modified residue" description="N6-(pyridoxal phosphate)lysine" evidence="3">
    <location>
        <position position="52"/>
    </location>
</feature>
<dbReference type="Pfam" id="PF02784">
    <property type="entry name" value="Orn_Arg_deC_N"/>
    <property type="match status" value="1"/>
</dbReference>